<accession>A0A1G9TES2</accession>
<evidence type="ECO:0000313" key="2">
    <source>
        <dbReference type="Proteomes" id="UP000199544"/>
    </source>
</evidence>
<dbReference type="EMBL" id="FNHW01000001">
    <property type="protein sequence ID" value="SDM46259.1"/>
    <property type="molecule type" value="Genomic_DNA"/>
</dbReference>
<organism evidence="1 2">
    <name type="scientific">Fictibacillus solisalsi</name>
    <dbReference type="NCBI Taxonomy" id="459525"/>
    <lineage>
        <taxon>Bacteria</taxon>
        <taxon>Bacillati</taxon>
        <taxon>Bacillota</taxon>
        <taxon>Bacilli</taxon>
        <taxon>Bacillales</taxon>
        <taxon>Fictibacillaceae</taxon>
        <taxon>Fictibacillus</taxon>
    </lineage>
</organism>
<protein>
    <submittedName>
        <fullName evidence="1">Serine/threonine protein phosphatase PrpC</fullName>
    </submittedName>
</protein>
<dbReference type="InterPro" id="IPR036457">
    <property type="entry name" value="PPM-type-like_dom_sf"/>
</dbReference>
<dbReference type="RefSeq" id="WP_244520319.1">
    <property type="nucleotide sequence ID" value="NZ_FNHW01000001.1"/>
</dbReference>
<dbReference type="STRING" id="459525.SAMN04488137_0249"/>
<dbReference type="AlphaFoldDB" id="A0A1G9TES2"/>
<reference evidence="2" key="1">
    <citation type="submission" date="2016-10" db="EMBL/GenBank/DDBJ databases">
        <authorList>
            <person name="Varghese N."/>
            <person name="Submissions S."/>
        </authorList>
    </citation>
    <scope>NUCLEOTIDE SEQUENCE [LARGE SCALE GENOMIC DNA]</scope>
    <source>
        <strain evidence="2">CGMCC 1.6854</strain>
    </source>
</reference>
<dbReference type="SUPFAM" id="SSF81606">
    <property type="entry name" value="PP2C-like"/>
    <property type="match status" value="1"/>
</dbReference>
<gene>
    <name evidence="1" type="ORF">SAMN04488137_0249</name>
</gene>
<dbReference type="Proteomes" id="UP000199544">
    <property type="component" value="Unassembled WGS sequence"/>
</dbReference>
<dbReference type="Gene3D" id="3.60.40.10">
    <property type="entry name" value="PPM-type phosphatase domain"/>
    <property type="match status" value="1"/>
</dbReference>
<sequence length="276" mass="31111">MKPAMHEINWVGSSEPYIDHPYVSALYHITLGRYGGHSSSGAKKNEDGCLVWACEKGDWEFAAILDAHCSAESAKLVVKELEGIKADVLKGIHLEVPDSFKVLETRIITLFKSAEFRAKCQKVKGETACLLVFRKENYVWWLSIGDCVLYLFHPELAAFDQYQLNQRNFYEWIGKVNTFEKPVPCFSSGTRELRKGNTILLLATDGMIECPGTGFENAKNVYQVFEQAENPEAGVQQLLKTVEEKRGRDSATLVGWQVDCPVEGSEPSDRRVPREE</sequence>
<proteinExistence type="predicted"/>
<keyword evidence="2" id="KW-1185">Reference proteome</keyword>
<name>A0A1G9TES2_9BACL</name>
<evidence type="ECO:0000313" key="1">
    <source>
        <dbReference type="EMBL" id="SDM46259.1"/>
    </source>
</evidence>